<organism evidence="2">
    <name type="scientific">Thermogladius calderae</name>
    <dbReference type="NCBI Taxonomy" id="1200300"/>
    <lineage>
        <taxon>Archaea</taxon>
        <taxon>Thermoproteota</taxon>
        <taxon>Thermoprotei</taxon>
        <taxon>Desulfurococcales</taxon>
        <taxon>Desulfurococcaceae</taxon>
        <taxon>Thermogladius</taxon>
    </lineage>
</organism>
<comment type="caution">
    <text evidence="2">The sequence shown here is derived from an EMBL/GenBank/DDBJ whole genome shotgun (WGS) entry which is preliminary data.</text>
</comment>
<dbReference type="InterPro" id="IPR036388">
    <property type="entry name" value="WH-like_DNA-bd_sf"/>
</dbReference>
<dbReference type="SUPFAM" id="SSF46785">
    <property type="entry name" value="Winged helix' DNA-binding domain"/>
    <property type="match status" value="1"/>
</dbReference>
<feature type="region of interest" description="Disordered" evidence="1">
    <location>
        <begin position="73"/>
        <end position="109"/>
    </location>
</feature>
<evidence type="ECO:0000313" key="2">
    <source>
        <dbReference type="EMBL" id="HHP67413.1"/>
    </source>
</evidence>
<reference evidence="2" key="1">
    <citation type="journal article" date="2020" name="mSystems">
        <title>Genome- and Community-Level Interaction Insights into Carbon Utilization and Element Cycling Functions of Hydrothermarchaeota in Hydrothermal Sediment.</title>
        <authorList>
            <person name="Zhou Z."/>
            <person name="Liu Y."/>
            <person name="Xu W."/>
            <person name="Pan J."/>
            <person name="Luo Z.H."/>
            <person name="Li M."/>
        </authorList>
    </citation>
    <scope>NUCLEOTIDE SEQUENCE [LARGE SCALE GENOMIC DNA]</scope>
    <source>
        <strain evidence="2">SpSt-110</strain>
    </source>
</reference>
<gene>
    <name evidence="2" type="ORF">ENM60_01250</name>
</gene>
<feature type="compositionally biased region" description="Polar residues" evidence="1">
    <location>
        <begin position="89"/>
        <end position="105"/>
    </location>
</feature>
<dbReference type="Pfam" id="PF13412">
    <property type="entry name" value="HTH_24"/>
    <property type="match status" value="1"/>
</dbReference>
<dbReference type="InterPro" id="IPR036390">
    <property type="entry name" value="WH_DNA-bd_sf"/>
</dbReference>
<sequence>MVDGDLSREKTLTVKILEFVRDNPSVSVKEVAEFFNIPQDLARAILQKLRNKGFVRKEGKGFFITEKGEWLLGRGETSRQEPGEKEISETSQPQPGLSEEPSTGGRSVEERLRDVEARVKLIEDKLRRIEEALSKISGFDRQSAGVKPRSKLELEGGKTISKPPTPVMSLQEAANQFPALLEQWKIEGVVVQVGSLLVERNFLVDFIKKFPIPVDKVEELQPMEKAVFNELRREALIILHGGKEYKIVRNIV</sequence>
<dbReference type="Gene3D" id="1.10.10.10">
    <property type="entry name" value="Winged helix-like DNA-binding domain superfamily/Winged helix DNA-binding domain"/>
    <property type="match status" value="1"/>
</dbReference>
<evidence type="ECO:0000256" key="1">
    <source>
        <dbReference type="SAM" id="MobiDB-lite"/>
    </source>
</evidence>
<accession>A0A7J3XXV6</accession>
<feature type="compositionally biased region" description="Basic and acidic residues" evidence="1">
    <location>
        <begin position="76"/>
        <end position="88"/>
    </location>
</feature>
<dbReference type="AlphaFoldDB" id="A0A7J3XXV6"/>
<protein>
    <submittedName>
        <fullName evidence="2">Winged helix-turn-helix transcriptional regulator</fullName>
    </submittedName>
</protein>
<dbReference type="EMBL" id="DRYK01000025">
    <property type="protein sequence ID" value="HHP67413.1"/>
    <property type="molecule type" value="Genomic_DNA"/>
</dbReference>
<proteinExistence type="predicted"/>
<name>A0A7J3XXV6_9CREN</name>